<keyword evidence="2" id="KW-1185">Reference proteome</keyword>
<dbReference type="Proteomes" id="UP001228905">
    <property type="component" value="Unassembled WGS sequence"/>
</dbReference>
<organism evidence="1 2">
    <name type="scientific">Caulobacter ginsengisoli</name>
    <dbReference type="NCBI Taxonomy" id="400775"/>
    <lineage>
        <taxon>Bacteria</taxon>
        <taxon>Pseudomonadati</taxon>
        <taxon>Pseudomonadota</taxon>
        <taxon>Alphaproteobacteria</taxon>
        <taxon>Caulobacterales</taxon>
        <taxon>Caulobacteraceae</taxon>
        <taxon>Caulobacter</taxon>
    </lineage>
</organism>
<dbReference type="Pfam" id="PF08811">
    <property type="entry name" value="DUF1800"/>
    <property type="match status" value="1"/>
</dbReference>
<accession>A0ABU0ISD2</accession>
<evidence type="ECO:0000313" key="2">
    <source>
        <dbReference type="Proteomes" id="UP001228905"/>
    </source>
</evidence>
<dbReference type="EMBL" id="JAUSVS010000003">
    <property type="protein sequence ID" value="MDQ0464266.1"/>
    <property type="molecule type" value="Genomic_DNA"/>
</dbReference>
<reference evidence="1 2" key="1">
    <citation type="submission" date="2023-07" db="EMBL/GenBank/DDBJ databases">
        <title>Genomic Encyclopedia of Type Strains, Phase IV (KMG-IV): sequencing the most valuable type-strain genomes for metagenomic binning, comparative biology and taxonomic classification.</title>
        <authorList>
            <person name="Goeker M."/>
        </authorList>
    </citation>
    <scope>NUCLEOTIDE SEQUENCE [LARGE SCALE GENOMIC DNA]</scope>
    <source>
        <strain evidence="1 2">DSM 18695</strain>
    </source>
</reference>
<gene>
    <name evidence="1" type="ORF">QO010_002047</name>
</gene>
<proteinExistence type="predicted"/>
<name>A0ABU0ISD2_9CAUL</name>
<protein>
    <submittedName>
        <fullName evidence="1">Uncharacterized protein (DUF1800 family)</fullName>
    </submittedName>
</protein>
<comment type="caution">
    <text evidence="1">The sequence shown here is derived from an EMBL/GenBank/DDBJ whole genome shotgun (WGS) entry which is preliminary data.</text>
</comment>
<dbReference type="InterPro" id="IPR014917">
    <property type="entry name" value="DUF1800"/>
</dbReference>
<evidence type="ECO:0000313" key="1">
    <source>
        <dbReference type="EMBL" id="MDQ0464266.1"/>
    </source>
</evidence>
<dbReference type="RefSeq" id="WP_307348823.1">
    <property type="nucleotide sequence ID" value="NZ_JAUSVS010000003.1"/>
</dbReference>
<sequence length="488" mass="52403">MSLQDAAIAANRFGLGARPGDLKAIAGDPRGWLKAQLTPEPALPAPLAALPSTADDAGAFQKWIRQAGLTGSINAYAKAPSMSGGPMPGAKPGSPASQPGFSVEQSFIAFFGPRYAQALAARFQVATTTDRPYFERLTHFWGNHFTVSSAKPITQAMPPSFERDVARKHAMDHFEAMLIASCTHPGMLIYLDNYISVGRHSLVGMRPDLVPKPLRELLKGLNENLAREILELHTLGVRSGYSQDDVIALANILTGFTVAQDGKGGGETGLFRFQPYAHEPGPQTLLGQRFPQQDVSQGAEALTMLARHPATAKFIATKLVRHFIADDPPPRAVDTIAKVFQVSIGDLKSVCTALVDLPEAWDPTPRKMKPPEPYLISAVRGMGGPPLNGLQLAALLGKMGQRPYYAPGPDGWADVEGEWIGPDPVWKRLEWASTVSKYMATASGDPVALGEALLGPGLTDATRKAIQRAESPAQGLAILLVSPEFQRR</sequence>